<protein>
    <submittedName>
        <fullName evidence="10">MFS transporter</fullName>
    </submittedName>
</protein>
<dbReference type="InterPro" id="IPR011701">
    <property type="entry name" value="MFS"/>
</dbReference>
<evidence type="ECO:0000259" key="9">
    <source>
        <dbReference type="PROSITE" id="PS50850"/>
    </source>
</evidence>
<dbReference type="Gene3D" id="1.20.1720.10">
    <property type="entry name" value="Multidrug resistance protein D"/>
    <property type="match status" value="1"/>
</dbReference>
<keyword evidence="4 8" id="KW-0812">Transmembrane</keyword>
<feature type="transmembrane region" description="Helical" evidence="8">
    <location>
        <begin position="225"/>
        <end position="242"/>
    </location>
</feature>
<comment type="subcellular location">
    <subcellularLocation>
        <location evidence="1">Cell membrane</location>
        <topology evidence="1">Multi-pass membrane protein</topology>
    </subcellularLocation>
</comment>
<dbReference type="PROSITE" id="PS50850">
    <property type="entry name" value="MFS"/>
    <property type="match status" value="1"/>
</dbReference>
<feature type="transmembrane region" description="Helical" evidence="8">
    <location>
        <begin position="333"/>
        <end position="357"/>
    </location>
</feature>
<keyword evidence="5 8" id="KW-1133">Transmembrane helix</keyword>
<dbReference type="PRINTS" id="PR01036">
    <property type="entry name" value="TCRTETB"/>
</dbReference>
<evidence type="ECO:0000256" key="6">
    <source>
        <dbReference type="ARBA" id="ARBA00023136"/>
    </source>
</evidence>
<reference evidence="11" key="1">
    <citation type="submission" date="2023-07" db="EMBL/GenBank/DDBJ databases">
        <title>30 novel species of actinomycetes from the DSMZ collection.</title>
        <authorList>
            <person name="Nouioui I."/>
        </authorList>
    </citation>
    <scope>NUCLEOTIDE SEQUENCE [LARGE SCALE GENOMIC DNA]</scope>
    <source>
        <strain evidence="11">DSM 41886</strain>
    </source>
</reference>
<keyword evidence="6 8" id="KW-0472">Membrane</keyword>
<name>A0ABU2RY93_9ACTN</name>
<evidence type="ECO:0000256" key="5">
    <source>
        <dbReference type="ARBA" id="ARBA00022989"/>
    </source>
</evidence>
<dbReference type="InterPro" id="IPR036259">
    <property type="entry name" value="MFS_trans_sf"/>
</dbReference>
<accession>A0ABU2RY93</accession>
<dbReference type="RefSeq" id="WP_311615120.1">
    <property type="nucleotide sequence ID" value="NZ_JAVREV010000001.1"/>
</dbReference>
<evidence type="ECO:0000256" key="1">
    <source>
        <dbReference type="ARBA" id="ARBA00004651"/>
    </source>
</evidence>
<feature type="transmembrane region" description="Helical" evidence="8">
    <location>
        <begin position="195"/>
        <end position="213"/>
    </location>
</feature>
<evidence type="ECO:0000256" key="2">
    <source>
        <dbReference type="ARBA" id="ARBA00022448"/>
    </source>
</evidence>
<dbReference type="EMBL" id="JAVREV010000001">
    <property type="protein sequence ID" value="MDT0441391.1"/>
    <property type="molecule type" value="Genomic_DNA"/>
</dbReference>
<sequence length="511" mass="52191">MSKARRWLLLVTVSAGLLLISVDMTVLYTALPTLTADLGADSSQKLWIINAYPLVMAGLLLGAGTLGDRIGHKRMFLAGLVVFGAASVAAATAPSPAALIGARAFLAVGAAAMMPATLALIRVTFDDARERGIAIGVWGTMAVVGTALGPIVGGLLLEHFWWGSVFLVNVPVVVLALAAAAVFAPGGRGSRDRPWDALASLQVMVGLVGLVYAIKATVKPDPSPWQGAVALLISAAGFWAFARRQRGRPYPLIDFSLFRSRRLLTGVLAAGLAMFATAGMQLVLAQRLQLVLELTPLHAGVLVAAFALGALPAGVLAGSLVHRTGVRPLIGGGLLVGALGVLAALLMTPGALGLVGADGSPAWVVPGMVVSGAGLDVVMTAASIAIIGGAPPHRAGMASSVEEVSYELGNLTAVAVLGSILTAVYGATVTLPPDTPASAGDSLDEARAAATTLPETQARSLLDSAANAFDNGYVLTMALVITLLTAGGLAVYRYLRHEQHEQPTGAETVTH</sequence>
<keyword evidence="3" id="KW-1003">Cell membrane</keyword>
<dbReference type="Gene3D" id="1.20.1250.20">
    <property type="entry name" value="MFS general substrate transporter like domains"/>
    <property type="match status" value="1"/>
</dbReference>
<evidence type="ECO:0000313" key="11">
    <source>
        <dbReference type="Proteomes" id="UP001183615"/>
    </source>
</evidence>
<keyword evidence="7" id="KW-0046">Antibiotic resistance</keyword>
<dbReference type="SUPFAM" id="SSF103473">
    <property type="entry name" value="MFS general substrate transporter"/>
    <property type="match status" value="1"/>
</dbReference>
<gene>
    <name evidence="10" type="ORF">RM779_02080</name>
</gene>
<comment type="caution">
    <text evidence="10">The sequence shown here is derived from an EMBL/GenBank/DDBJ whole genome shotgun (WGS) entry which is preliminary data.</text>
</comment>
<evidence type="ECO:0000256" key="4">
    <source>
        <dbReference type="ARBA" id="ARBA00022692"/>
    </source>
</evidence>
<evidence type="ECO:0000256" key="8">
    <source>
        <dbReference type="SAM" id="Phobius"/>
    </source>
</evidence>
<evidence type="ECO:0000256" key="7">
    <source>
        <dbReference type="ARBA" id="ARBA00023251"/>
    </source>
</evidence>
<proteinExistence type="predicted"/>
<feature type="transmembrane region" description="Helical" evidence="8">
    <location>
        <begin position="100"/>
        <end position="121"/>
    </location>
</feature>
<feature type="domain" description="Major facilitator superfamily (MFS) profile" evidence="9">
    <location>
        <begin position="9"/>
        <end position="499"/>
    </location>
</feature>
<feature type="transmembrane region" description="Helical" evidence="8">
    <location>
        <begin position="363"/>
        <end position="387"/>
    </location>
</feature>
<evidence type="ECO:0000313" key="10">
    <source>
        <dbReference type="EMBL" id="MDT0441391.1"/>
    </source>
</evidence>
<organism evidence="10 11">
    <name type="scientific">Streptomyces johnsoniae</name>
    <dbReference type="NCBI Taxonomy" id="3075532"/>
    <lineage>
        <taxon>Bacteria</taxon>
        <taxon>Bacillati</taxon>
        <taxon>Actinomycetota</taxon>
        <taxon>Actinomycetes</taxon>
        <taxon>Kitasatosporales</taxon>
        <taxon>Streptomycetaceae</taxon>
        <taxon>Streptomyces</taxon>
    </lineage>
</organism>
<keyword evidence="2" id="KW-0813">Transport</keyword>
<dbReference type="Proteomes" id="UP001183615">
    <property type="component" value="Unassembled WGS sequence"/>
</dbReference>
<feature type="transmembrane region" description="Helical" evidence="8">
    <location>
        <begin position="297"/>
        <end position="321"/>
    </location>
</feature>
<feature type="transmembrane region" description="Helical" evidence="8">
    <location>
        <begin position="133"/>
        <end position="153"/>
    </location>
</feature>
<dbReference type="InterPro" id="IPR020846">
    <property type="entry name" value="MFS_dom"/>
</dbReference>
<feature type="transmembrane region" description="Helical" evidence="8">
    <location>
        <begin position="263"/>
        <end position="285"/>
    </location>
</feature>
<feature type="transmembrane region" description="Helical" evidence="8">
    <location>
        <begin position="7"/>
        <end position="31"/>
    </location>
</feature>
<feature type="transmembrane region" description="Helical" evidence="8">
    <location>
        <begin position="408"/>
        <end position="428"/>
    </location>
</feature>
<dbReference type="CDD" id="cd17321">
    <property type="entry name" value="MFS_MMR_MDR_like"/>
    <property type="match status" value="1"/>
</dbReference>
<feature type="transmembrane region" description="Helical" evidence="8">
    <location>
        <begin position="75"/>
        <end position="94"/>
    </location>
</feature>
<feature type="transmembrane region" description="Helical" evidence="8">
    <location>
        <begin position="46"/>
        <end position="63"/>
    </location>
</feature>
<feature type="transmembrane region" description="Helical" evidence="8">
    <location>
        <begin position="159"/>
        <end position="183"/>
    </location>
</feature>
<dbReference type="PANTHER" id="PTHR42718:SF47">
    <property type="entry name" value="METHYL VIOLOGEN RESISTANCE PROTEIN SMVA"/>
    <property type="match status" value="1"/>
</dbReference>
<feature type="transmembrane region" description="Helical" evidence="8">
    <location>
        <begin position="472"/>
        <end position="492"/>
    </location>
</feature>
<dbReference type="PANTHER" id="PTHR42718">
    <property type="entry name" value="MAJOR FACILITATOR SUPERFAMILY MULTIDRUG TRANSPORTER MFSC"/>
    <property type="match status" value="1"/>
</dbReference>
<evidence type="ECO:0000256" key="3">
    <source>
        <dbReference type="ARBA" id="ARBA00022475"/>
    </source>
</evidence>
<keyword evidence="11" id="KW-1185">Reference proteome</keyword>
<dbReference type="Pfam" id="PF07690">
    <property type="entry name" value="MFS_1"/>
    <property type="match status" value="1"/>
</dbReference>